<accession>A0A1N7GWS9</accession>
<dbReference type="EMBL" id="FTNT01000010">
    <property type="protein sequence ID" value="SIS16888.1"/>
    <property type="molecule type" value="Genomic_DNA"/>
</dbReference>
<sequence>MRGWWRRVIPWATPALIAVEVALVVADFLETHTAVIIFVVIESLIAVSAVGTVLRVVRAYRTGIIVGDHNRWIAAEEALHTVLPHHVVALAIGEARVWLALMRCFTRRDGRSREFTYGASIRPVVVAMSGLVVVEGVIAEAVLLAVFGHRWWLWLVAAVHIYAVVWLLGVVASFTTLPHRVGPDAILLSDSIFGEHTIGLELISRVDRRRTRNIGRSGMAIDHDARGRLCYGDGSVILELDEVTHIRGMPVRELAISVDHPADFVADIHAAIGPAGVD</sequence>
<organism evidence="2 3">
    <name type="scientific">Williamsia sterculiae</name>
    <dbReference type="NCBI Taxonomy" id="1344003"/>
    <lineage>
        <taxon>Bacteria</taxon>
        <taxon>Bacillati</taxon>
        <taxon>Actinomycetota</taxon>
        <taxon>Actinomycetes</taxon>
        <taxon>Mycobacteriales</taxon>
        <taxon>Nocardiaceae</taxon>
        <taxon>Williamsia</taxon>
    </lineage>
</organism>
<evidence type="ECO:0000256" key="1">
    <source>
        <dbReference type="SAM" id="Phobius"/>
    </source>
</evidence>
<dbReference type="Proteomes" id="UP000186218">
    <property type="component" value="Unassembled WGS sequence"/>
</dbReference>
<dbReference type="AlphaFoldDB" id="A0A1N7GWS9"/>
<reference evidence="2 3" key="1">
    <citation type="submission" date="2017-01" db="EMBL/GenBank/DDBJ databases">
        <authorList>
            <person name="Mah S.A."/>
            <person name="Swanson W.J."/>
            <person name="Moy G.W."/>
            <person name="Vacquier V.D."/>
        </authorList>
    </citation>
    <scope>NUCLEOTIDE SEQUENCE [LARGE SCALE GENOMIC DNA]</scope>
    <source>
        <strain evidence="2 3">CPCC 203464</strain>
    </source>
</reference>
<evidence type="ECO:0008006" key="4">
    <source>
        <dbReference type="Google" id="ProtNLM"/>
    </source>
</evidence>
<keyword evidence="1" id="KW-0812">Transmembrane</keyword>
<feature type="transmembrane region" description="Helical" evidence="1">
    <location>
        <begin position="151"/>
        <end position="174"/>
    </location>
</feature>
<feature type="transmembrane region" description="Helical" evidence="1">
    <location>
        <begin position="36"/>
        <end position="57"/>
    </location>
</feature>
<proteinExistence type="predicted"/>
<protein>
    <recommendedName>
        <fullName evidence="4">PH domain-containing protein</fullName>
    </recommendedName>
</protein>
<gene>
    <name evidence="2" type="ORF">SAMN05445060_3171</name>
</gene>
<evidence type="ECO:0000313" key="2">
    <source>
        <dbReference type="EMBL" id="SIS16888.1"/>
    </source>
</evidence>
<feature type="transmembrane region" description="Helical" evidence="1">
    <location>
        <begin position="121"/>
        <end position="145"/>
    </location>
</feature>
<keyword evidence="1" id="KW-1133">Transmembrane helix</keyword>
<name>A0A1N7GWS9_9NOCA</name>
<keyword evidence="1" id="KW-0472">Membrane</keyword>
<keyword evidence="3" id="KW-1185">Reference proteome</keyword>
<evidence type="ECO:0000313" key="3">
    <source>
        <dbReference type="Proteomes" id="UP000186218"/>
    </source>
</evidence>